<dbReference type="KEGG" id="mbr:MONBRDRAFT_22294"/>
<sequence length="210" mass="23198">MVLPRRRRGGAGTTLLLAAAIAWFWHSSRQPQVVGTSTDAGPQIFSATQLRAYDGVHNPQIYLAIFGEVFEVSAGARFYRGDAESDYSVFSGRDASASFATGEFDPAKLGTPRDVSSLTLQQVGLVYEEEEIGFYTPAGEPTPLLLEVRARLKDVARAKKEEELEAERYPQCNSRWQSGKGGFFWCDVTRVPRQPYSTCEVDDSTCPMPS</sequence>
<dbReference type="Proteomes" id="UP000001357">
    <property type="component" value="Unassembled WGS sequence"/>
</dbReference>
<proteinExistence type="predicted"/>
<gene>
    <name evidence="2" type="ORF">MONBRDRAFT_22294</name>
</gene>
<evidence type="ECO:0000313" key="2">
    <source>
        <dbReference type="EMBL" id="EDQ92989.1"/>
    </source>
</evidence>
<name>A9UQ55_MONBE</name>
<dbReference type="GO" id="GO:0012505">
    <property type="term" value="C:endomembrane system"/>
    <property type="evidence" value="ECO:0000318"/>
    <property type="project" value="GO_Central"/>
</dbReference>
<dbReference type="eggNOG" id="KOG1108">
    <property type="taxonomic scope" value="Eukaryota"/>
</dbReference>
<accession>A9UQ55</accession>
<protein>
    <submittedName>
        <fullName evidence="2">Uncharacterized protein</fullName>
    </submittedName>
</protein>
<dbReference type="Gene3D" id="3.10.120.10">
    <property type="entry name" value="Cytochrome b5-like heme/steroid binding domain"/>
    <property type="match status" value="1"/>
</dbReference>
<dbReference type="InParanoid" id="A9UQ55"/>
<dbReference type="GeneID" id="5888051"/>
<feature type="signal peptide" evidence="1">
    <location>
        <begin position="1"/>
        <end position="30"/>
    </location>
</feature>
<keyword evidence="1" id="KW-0732">Signal</keyword>
<evidence type="ECO:0000313" key="3">
    <source>
        <dbReference type="Proteomes" id="UP000001357"/>
    </source>
</evidence>
<reference evidence="2 3" key="1">
    <citation type="journal article" date="2008" name="Nature">
        <title>The genome of the choanoflagellate Monosiga brevicollis and the origin of metazoans.</title>
        <authorList>
            <consortium name="JGI Sequencing"/>
            <person name="King N."/>
            <person name="Westbrook M.J."/>
            <person name="Young S.L."/>
            <person name="Kuo A."/>
            <person name="Abedin M."/>
            <person name="Chapman J."/>
            <person name="Fairclough S."/>
            <person name="Hellsten U."/>
            <person name="Isogai Y."/>
            <person name="Letunic I."/>
            <person name="Marr M."/>
            <person name="Pincus D."/>
            <person name="Putnam N."/>
            <person name="Rokas A."/>
            <person name="Wright K.J."/>
            <person name="Zuzow R."/>
            <person name="Dirks W."/>
            <person name="Good M."/>
            <person name="Goodstein D."/>
            <person name="Lemons D."/>
            <person name="Li W."/>
            <person name="Lyons J.B."/>
            <person name="Morris A."/>
            <person name="Nichols S."/>
            <person name="Richter D.J."/>
            <person name="Salamov A."/>
            <person name="Bork P."/>
            <person name="Lim W.A."/>
            <person name="Manning G."/>
            <person name="Miller W.T."/>
            <person name="McGinnis W."/>
            <person name="Shapiro H."/>
            <person name="Tjian R."/>
            <person name="Grigoriev I.V."/>
            <person name="Rokhsar D."/>
        </authorList>
    </citation>
    <scope>NUCLEOTIDE SEQUENCE [LARGE SCALE GENOMIC DNA]</scope>
    <source>
        <strain evidence="3">MX1 / ATCC 50154</strain>
    </source>
</reference>
<dbReference type="GO" id="GO:0016020">
    <property type="term" value="C:membrane"/>
    <property type="evidence" value="ECO:0000318"/>
    <property type="project" value="GO_Central"/>
</dbReference>
<dbReference type="RefSeq" id="XP_001742751.1">
    <property type="nucleotide sequence ID" value="XM_001742699.1"/>
</dbReference>
<dbReference type="OMA" id="RCIATET"/>
<dbReference type="FunCoup" id="A9UQ55">
    <property type="interactions" value="712"/>
</dbReference>
<dbReference type="EMBL" id="CH991543">
    <property type="protein sequence ID" value="EDQ92989.1"/>
    <property type="molecule type" value="Genomic_DNA"/>
</dbReference>
<evidence type="ECO:0000256" key="1">
    <source>
        <dbReference type="SAM" id="SignalP"/>
    </source>
</evidence>
<dbReference type="SUPFAM" id="SSF55856">
    <property type="entry name" value="Cytochrome b5-like heme/steroid binding domain"/>
    <property type="match status" value="1"/>
</dbReference>
<feature type="chain" id="PRO_5002742301" evidence="1">
    <location>
        <begin position="31"/>
        <end position="210"/>
    </location>
</feature>
<dbReference type="InterPro" id="IPR050577">
    <property type="entry name" value="MAPR/NEUFC/NENF-like"/>
</dbReference>
<keyword evidence="3" id="KW-1185">Reference proteome</keyword>
<dbReference type="PANTHER" id="PTHR10281:SF114">
    <property type="entry name" value="AER144CP"/>
    <property type="match status" value="1"/>
</dbReference>
<dbReference type="AlphaFoldDB" id="A9UQ55"/>
<dbReference type="PANTHER" id="PTHR10281">
    <property type="entry name" value="MEMBRANE-ASSOCIATED PROGESTERONE RECEPTOR COMPONENT-RELATED"/>
    <property type="match status" value="1"/>
</dbReference>
<dbReference type="InterPro" id="IPR036400">
    <property type="entry name" value="Cyt_B5-like_heme/steroid_sf"/>
</dbReference>
<organism evidence="2 3">
    <name type="scientific">Monosiga brevicollis</name>
    <name type="common">Choanoflagellate</name>
    <dbReference type="NCBI Taxonomy" id="81824"/>
    <lineage>
        <taxon>Eukaryota</taxon>
        <taxon>Choanoflagellata</taxon>
        <taxon>Craspedida</taxon>
        <taxon>Salpingoecidae</taxon>
        <taxon>Monosiga</taxon>
    </lineage>
</organism>